<dbReference type="AlphaFoldDB" id="A0A6S6M2I7"/>
<keyword evidence="3" id="KW-1185">Reference proteome</keyword>
<gene>
    <name evidence="2" type="ORF">GEOBRER4_33570</name>
</gene>
<reference evidence="2 3" key="1">
    <citation type="submission" date="2020-06" db="EMBL/GenBank/DDBJ databases">
        <title>Interaction of electrochemicaly active bacteria, Geobacter bremensis R4 on different carbon anode.</title>
        <authorList>
            <person name="Meng L."/>
            <person name="Yoshida N."/>
        </authorList>
    </citation>
    <scope>NUCLEOTIDE SEQUENCE [LARGE SCALE GENOMIC DNA]</scope>
    <source>
        <strain evidence="2 3">R4</strain>
    </source>
</reference>
<feature type="region of interest" description="Disordered" evidence="1">
    <location>
        <begin position="40"/>
        <end position="59"/>
    </location>
</feature>
<dbReference type="EMBL" id="AP023213">
    <property type="protein sequence ID" value="BCG48607.1"/>
    <property type="molecule type" value="Genomic_DNA"/>
</dbReference>
<organism evidence="2 3">
    <name type="scientific">Citrifermentans bremense</name>
    <dbReference type="NCBI Taxonomy" id="60035"/>
    <lineage>
        <taxon>Bacteria</taxon>
        <taxon>Pseudomonadati</taxon>
        <taxon>Thermodesulfobacteriota</taxon>
        <taxon>Desulfuromonadia</taxon>
        <taxon>Geobacterales</taxon>
        <taxon>Geobacteraceae</taxon>
        <taxon>Citrifermentans</taxon>
    </lineage>
</organism>
<accession>A0A6S6M2I7</accession>
<evidence type="ECO:0000313" key="2">
    <source>
        <dbReference type="EMBL" id="BCG48607.1"/>
    </source>
</evidence>
<protein>
    <submittedName>
        <fullName evidence="2">Uncharacterized protein</fullName>
    </submittedName>
</protein>
<evidence type="ECO:0000313" key="3">
    <source>
        <dbReference type="Proteomes" id="UP000515472"/>
    </source>
</evidence>
<evidence type="ECO:0000256" key="1">
    <source>
        <dbReference type="SAM" id="MobiDB-lite"/>
    </source>
</evidence>
<dbReference type="KEGG" id="gbn:GEOBRER4_33570"/>
<proteinExistence type="predicted"/>
<sequence>MIADADTDRERLAVNDIEELLPFFFGELLGVVDPGEEHSGGKYNCGGHDRPRQRSSAGLVNPRYPAVAATKRLRLEG</sequence>
<dbReference type="Proteomes" id="UP000515472">
    <property type="component" value="Chromosome"/>
</dbReference>
<name>A0A6S6M2I7_9BACT</name>